<dbReference type="EMBL" id="CAMXCT020001212">
    <property type="protein sequence ID" value="CAL1141244.1"/>
    <property type="molecule type" value="Genomic_DNA"/>
</dbReference>
<dbReference type="EMBL" id="CAMXCT010001212">
    <property type="protein sequence ID" value="CAI3987869.1"/>
    <property type="molecule type" value="Genomic_DNA"/>
</dbReference>
<dbReference type="Pfam" id="PF13671">
    <property type="entry name" value="AAA_33"/>
    <property type="match status" value="1"/>
</dbReference>
<dbReference type="OrthoDB" id="417640at2759"/>
<reference evidence="2 3" key="2">
    <citation type="submission" date="2024-05" db="EMBL/GenBank/DDBJ databases">
        <authorList>
            <person name="Chen Y."/>
            <person name="Shah S."/>
            <person name="Dougan E. K."/>
            <person name="Thang M."/>
            <person name="Chan C."/>
        </authorList>
    </citation>
    <scope>NUCLEOTIDE SEQUENCE [LARGE SCALE GENOMIC DNA]</scope>
</reference>
<evidence type="ECO:0000313" key="3">
    <source>
        <dbReference type="Proteomes" id="UP001152797"/>
    </source>
</evidence>
<accession>A0A9P1CAA1</accession>
<comment type="caution">
    <text evidence="1">The sequence shown here is derived from an EMBL/GenBank/DDBJ whole genome shotgun (WGS) entry which is preliminary data.</text>
</comment>
<organism evidence="1">
    <name type="scientific">Cladocopium goreaui</name>
    <dbReference type="NCBI Taxonomy" id="2562237"/>
    <lineage>
        <taxon>Eukaryota</taxon>
        <taxon>Sar</taxon>
        <taxon>Alveolata</taxon>
        <taxon>Dinophyceae</taxon>
        <taxon>Suessiales</taxon>
        <taxon>Symbiodiniaceae</taxon>
        <taxon>Cladocopium</taxon>
    </lineage>
</organism>
<gene>
    <name evidence="1" type="ORF">C1SCF055_LOCUS15107</name>
</gene>
<evidence type="ECO:0000313" key="2">
    <source>
        <dbReference type="EMBL" id="CAL4775181.1"/>
    </source>
</evidence>
<protein>
    <submittedName>
        <fullName evidence="2">Zeta toxin domain-containing protein</fullName>
    </submittedName>
</protein>
<dbReference type="Gene3D" id="3.40.50.300">
    <property type="entry name" value="P-loop containing nucleotide triphosphate hydrolases"/>
    <property type="match status" value="1"/>
</dbReference>
<dbReference type="EMBL" id="CAMXCT030001212">
    <property type="protein sequence ID" value="CAL4775181.1"/>
    <property type="molecule type" value="Genomic_DNA"/>
</dbReference>
<sequence>MEPCTATALGAVHLAVPSSLRTRTIGRDGHSSESSRSRWRTPDMWRGFCISIGAQLHRRSWRSARKSRTSVSCNEEGRNDLPHYFPKTIDSSKADDSLDEDAASGDDAICELIGYDMGESLSTEISEPFTEEELHAAYVASGYYSAKRARKKAAMWLIGPSACGKSTLAPKAAQWTGMDVEGYVTIDGEVFRDAHHGYQNAITEGQQHGCVWWNAYLGIRENINEEKQLLLERARNDGKHLMIPSTCLRRSQCVDVAEDLVQAGYEIHIVGVFGNKATIVERGQKRAMNAGKRYDPREFELALQMFAPMLRLCTGTWRMVCTTDDASSQKDIHGEAPLEEADIERICKDVFSMYEEADVAC</sequence>
<dbReference type="InterPro" id="IPR027417">
    <property type="entry name" value="P-loop_NTPase"/>
</dbReference>
<reference evidence="1" key="1">
    <citation type="submission" date="2022-10" db="EMBL/GenBank/DDBJ databases">
        <authorList>
            <person name="Chen Y."/>
            <person name="Dougan E. K."/>
            <person name="Chan C."/>
            <person name="Rhodes N."/>
            <person name="Thang M."/>
        </authorList>
    </citation>
    <scope>NUCLEOTIDE SEQUENCE</scope>
</reference>
<dbReference type="Proteomes" id="UP001152797">
    <property type="component" value="Unassembled WGS sequence"/>
</dbReference>
<evidence type="ECO:0000313" key="1">
    <source>
        <dbReference type="EMBL" id="CAI3987869.1"/>
    </source>
</evidence>
<dbReference type="AlphaFoldDB" id="A0A9P1CAA1"/>
<proteinExistence type="predicted"/>
<name>A0A9P1CAA1_9DINO</name>
<dbReference type="SUPFAM" id="SSF52540">
    <property type="entry name" value="P-loop containing nucleoside triphosphate hydrolases"/>
    <property type="match status" value="1"/>
</dbReference>
<keyword evidence="3" id="KW-1185">Reference proteome</keyword>